<sequence>MGQEGPYEHGGNEILQSKHDSGWRRVVRNFTSAWFSVNMGTGIVSILLNTLPYNGKWLYYLSIIVFALNVAYFVTILAITMLRYILYPEIFRVMITHPVQSLFLGTFPMGLATIINMFCLVCVPAWGNRAAYFIWAVWIFDAVVSVLIAIGIPFILMTRRNGLDLSSMTAAWLLPIVSCVVAAASGSVVADILPKPLLSLGTILASYILWGIGVPLALMVICIYLQRLMFYKLPPKAALVSVFLPLAHWVKVAMGKYIHSSFFCKLYSMTDTFCDRIQKLGKSAQNIFPQTQTLSPAAGEVFYVIGNLLGLLLWGFGLVWLSFAIATLVNSRKFPFNMGWWALTFPLGVFTTCTCTMGHELPSRFFSVLGTIFSVIVVLLWLLVTTHTARGIVKGDIFVAPCLRDLERTPDTTHAKGDCLRTKMMHGSTNVQAYRLNRADCVSLSRYSGGRGMRHVSIAE</sequence>
<dbReference type="PANTHER" id="PTHR31686:SF1">
    <property type="entry name" value="SULFITE EFFLUX PUMP SSU1"/>
    <property type="match status" value="1"/>
</dbReference>
<dbReference type="InterPro" id="IPR051629">
    <property type="entry name" value="Sulfite_efflux_TDT"/>
</dbReference>
<evidence type="ECO:0000256" key="3">
    <source>
        <dbReference type="ARBA" id="ARBA00022448"/>
    </source>
</evidence>
<keyword evidence="12" id="KW-1185">Reference proteome</keyword>
<feature type="transmembrane region" description="Helical" evidence="10">
    <location>
        <begin position="169"/>
        <end position="190"/>
    </location>
</feature>
<protein>
    <recommendedName>
        <fullName evidence="9">Sulfite efflux pump SSU1</fullName>
    </recommendedName>
</protein>
<dbReference type="Gene3D" id="1.50.10.150">
    <property type="entry name" value="Voltage-dependent anion channel"/>
    <property type="match status" value="1"/>
</dbReference>
<evidence type="ECO:0000256" key="9">
    <source>
        <dbReference type="ARBA" id="ARBA00072906"/>
    </source>
</evidence>
<keyword evidence="4" id="KW-1003">Cell membrane</keyword>
<feature type="transmembrane region" description="Helical" evidence="10">
    <location>
        <begin position="340"/>
        <end position="359"/>
    </location>
</feature>
<comment type="similarity">
    <text evidence="2">Belongs to the tellurite-resistance/dicarboxylate transporter (TDT) family.</text>
</comment>
<dbReference type="Proteomes" id="UP001216150">
    <property type="component" value="Unassembled WGS sequence"/>
</dbReference>
<evidence type="ECO:0000313" key="11">
    <source>
        <dbReference type="EMBL" id="KAJ5591073.1"/>
    </source>
</evidence>
<comment type="function">
    <text evidence="8">Sulphite efflux pump required for the secretion of sulphite as a reducing agent. In the presence of sulphite, cystine in keratin is directly cleaved to cysteine and S-sulphocysteine, and thereby, reduced proteins become accessible to hydrolysis by a variety of secreted endo- and exoproteases. Excretion of sulphite mediated by an efflux pump also represents a detoxification pathway for dermatophytes during infection of the epidermal stratum corneum, hair and nails, which are rich in cysteine.</text>
</comment>
<dbReference type="AlphaFoldDB" id="A0AAD6GUZ9"/>
<proteinExistence type="inferred from homology"/>
<comment type="subcellular location">
    <subcellularLocation>
        <location evidence="1">Cell membrane</location>
        <topology evidence="1">Multi-pass membrane protein</topology>
    </subcellularLocation>
</comment>
<dbReference type="GO" id="GO:0005886">
    <property type="term" value="C:plasma membrane"/>
    <property type="evidence" value="ECO:0007669"/>
    <property type="project" value="UniProtKB-SubCell"/>
</dbReference>
<keyword evidence="3" id="KW-0813">Transport</keyword>
<dbReference type="CDD" id="cd09318">
    <property type="entry name" value="TDT_SSU1"/>
    <property type="match status" value="1"/>
</dbReference>
<feature type="transmembrane region" description="Helical" evidence="10">
    <location>
        <begin position="132"/>
        <end position="157"/>
    </location>
</feature>
<keyword evidence="7 10" id="KW-0472">Membrane</keyword>
<feature type="transmembrane region" description="Helical" evidence="10">
    <location>
        <begin position="202"/>
        <end position="225"/>
    </location>
</feature>
<feature type="transmembrane region" description="Helical" evidence="10">
    <location>
        <begin position="102"/>
        <end position="126"/>
    </location>
</feature>
<feature type="transmembrane region" description="Helical" evidence="10">
    <location>
        <begin position="365"/>
        <end position="384"/>
    </location>
</feature>
<evidence type="ECO:0000256" key="10">
    <source>
        <dbReference type="SAM" id="Phobius"/>
    </source>
</evidence>
<feature type="transmembrane region" description="Helical" evidence="10">
    <location>
        <begin position="301"/>
        <end position="328"/>
    </location>
</feature>
<evidence type="ECO:0000256" key="2">
    <source>
        <dbReference type="ARBA" id="ARBA00008566"/>
    </source>
</evidence>
<feature type="transmembrane region" description="Helical" evidence="10">
    <location>
        <begin position="33"/>
        <end position="51"/>
    </location>
</feature>
<accession>A0AAD6GUZ9</accession>
<evidence type="ECO:0000256" key="5">
    <source>
        <dbReference type="ARBA" id="ARBA00022692"/>
    </source>
</evidence>
<dbReference type="FunFam" id="1.50.10.150:FF:000004">
    <property type="entry name" value="Malic acid transporter"/>
    <property type="match status" value="1"/>
</dbReference>
<evidence type="ECO:0000256" key="7">
    <source>
        <dbReference type="ARBA" id="ARBA00023136"/>
    </source>
</evidence>
<dbReference type="InterPro" id="IPR038665">
    <property type="entry name" value="Voltage-dep_anion_channel_sf"/>
</dbReference>
<feature type="transmembrane region" description="Helical" evidence="10">
    <location>
        <begin position="237"/>
        <end position="258"/>
    </location>
</feature>
<evidence type="ECO:0000256" key="1">
    <source>
        <dbReference type="ARBA" id="ARBA00004651"/>
    </source>
</evidence>
<dbReference type="GO" id="GO:0000319">
    <property type="term" value="F:sulfite transmembrane transporter activity"/>
    <property type="evidence" value="ECO:0007669"/>
    <property type="project" value="TreeGrafter"/>
</dbReference>
<gene>
    <name evidence="11" type="ORF">N7450_005045</name>
</gene>
<evidence type="ECO:0000256" key="6">
    <source>
        <dbReference type="ARBA" id="ARBA00022989"/>
    </source>
</evidence>
<evidence type="ECO:0000256" key="4">
    <source>
        <dbReference type="ARBA" id="ARBA00022475"/>
    </source>
</evidence>
<keyword evidence="6 10" id="KW-1133">Transmembrane helix</keyword>
<dbReference type="EMBL" id="JAQJAC010000003">
    <property type="protein sequence ID" value="KAJ5591073.1"/>
    <property type="molecule type" value="Genomic_DNA"/>
</dbReference>
<feature type="transmembrane region" description="Helical" evidence="10">
    <location>
        <begin position="57"/>
        <end position="82"/>
    </location>
</feature>
<dbReference type="PANTHER" id="PTHR31686">
    <property type="match status" value="1"/>
</dbReference>
<name>A0AAD6GUZ9_9EURO</name>
<evidence type="ECO:0000313" key="12">
    <source>
        <dbReference type="Proteomes" id="UP001216150"/>
    </source>
</evidence>
<dbReference type="Pfam" id="PF03595">
    <property type="entry name" value="SLAC1"/>
    <property type="match status" value="1"/>
</dbReference>
<reference evidence="11 12" key="1">
    <citation type="journal article" date="2023" name="IMA Fungus">
        <title>Comparative genomic study of the Penicillium genus elucidates a diverse pangenome and 15 lateral gene transfer events.</title>
        <authorList>
            <person name="Petersen C."/>
            <person name="Sorensen T."/>
            <person name="Nielsen M.R."/>
            <person name="Sondergaard T.E."/>
            <person name="Sorensen J.L."/>
            <person name="Fitzpatrick D.A."/>
            <person name="Frisvad J.C."/>
            <person name="Nielsen K.L."/>
        </authorList>
    </citation>
    <scope>NUCLEOTIDE SEQUENCE [LARGE SCALE GENOMIC DNA]</scope>
    <source>
        <strain evidence="11 12">IBT 29057</strain>
    </source>
</reference>
<keyword evidence="5 10" id="KW-0812">Transmembrane</keyword>
<comment type="caution">
    <text evidence="11">The sequence shown here is derived from an EMBL/GenBank/DDBJ whole genome shotgun (WGS) entry which is preliminary data.</text>
</comment>
<dbReference type="InterPro" id="IPR004695">
    <property type="entry name" value="SLAC1/Mae1/Ssu1/TehA"/>
</dbReference>
<organism evidence="11 12">
    <name type="scientific">Penicillium hetheringtonii</name>
    <dbReference type="NCBI Taxonomy" id="911720"/>
    <lineage>
        <taxon>Eukaryota</taxon>
        <taxon>Fungi</taxon>
        <taxon>Dikarya</taxon>
        <taxon>Ascomycota</taxon>
        <taxon>Pezizomycotina</taxon>
        <taxon>Eurotiomycetes</taxon>
        <taxon>Eurotiomycetidae</taxon>
        <taxon>Eurotiales</taxon>
        <taxon>Aspergillaceae</taxon>
        <taxon>Penicillium</taxon>
    </lineage>
</organism>
<evidence type="ECO:0000256" key="8">
    <source>
        <dbReference type="ARBA" id="ARBA00056100"/>
    </source>
</evidence>